<comment type="caution">
    <text evidence="1">The sequence shown here is derived from an EMBL/GenBank/DDBJ whole genome shotgun (WGS) entry which is preliminary data.</text>
</comment>
<evidence type="ECO:0000313" key="2">
    <source>
        <dbReference type="Proteomes" id="UP000540568"/>
    </source>
</evidence>
<protein>
    <submittedName>
        <fullName evidence="1">Uncharacterized protein</fullName>
    </submittedName>
</protein>
<keyword evidence="2" id="KW-1185">Reference proteome</keyword>
<organism evidence="1 2">
    <name type="scientific">Promicromonospora sukumoe</name>
    <dbReference type="NCBI Taxonomy" id="88382"/>
    <lineage>
        <taxon>Bacteria</taxon>
        <taxon>Bacillati</taxon>
        <taxon>Actinomycetota</taxon>
        <taxon>Actinomycetes</taxon>
        <taxon>Micrococcales</taxon>
        <taxon>Promicromonosporaceae</taxon>
        <taxon>Promicromonospora</taxon>
    </lineage>
</organism>
<dbReference type="EMBL" id="JACGWV010000001">
    <property type="protein sequence ID" value="MBA8806618.1"/>
    <property type="molecule type" value="Genomic_DNA"/>
</dbReference>
<dbReference type="RefSeq" id="WP_182614323.1">
    <property type="nucleotide sequence ID" value="NZ_BAAATF010000002.1"/>
</dbReference>
<proteinExistence type="predicted"/>
<accession>A0A7W3J5I2</accession>
<evidence type="ECO:0000313" key="1">
    <source>
        <dbReference type="EMBL" id="MBA8806618.1"/>
    </source>
</evidence>
<dbReference type="AlphaFoldDB" id="A0A7W3J5I2"/>
<sequence length="179" mass="19754">MTILDILLDWDADRDDGRPGSSWFNGLAESLRRRQTEWLAEVGAVDRLDDGASWVLLSWIEAAATQVVRTRSRSVLDAAVFGMALMTRSDLDWRDVSLVGSLVRRGALLAGLPYEAGVTDVCARTGALGEVAAPRLLRMDSAMPRTYAESGSGETFVFERVSPDFDVDELERWLEGESE</sequence>
<name>A0A7W3J5I2_9MICO</name>
<reference evidence="1 2" key="1">
    <citation type="submission" date="2020-07" db="EMBL/GenBank/DDBJ databases">
        <title>Sequencing the genomes of 1000 actinobacteria strains.</title>
        <authorList>
            <person name="Klenk H.-P."/>
        </authorList>
    </citation>
    <scope>NUCLEOTIDE SEQUENCE [LARGE SCALE GENOMIC DNA]</scope>
    <source>
        <strain evidence="1 2">DSM 44121</strain>
    </source>
</reference>
<dbReference type="Proteomes" id="UP000540568">
    <property type="component" value="Unassembled WGS sequence"/>
</dbReference>
<gene>
    <name evidence="1" type="ORF">FHX71_000560</name>
</gene>